<evidence type="ECO:0000259" key="3">
    <source>
        <dbReference type="PROSITE" id="PS01031"/>
    </source>
</evidence>
<evidence type="ECO:0000313" key="5">
    <source>
        <dbReference type="Proteomes" id="UP000248857"/>
    </source>
</evidence>
<dbReference type="EMBL" id="PQWO01000024">
    <property type="protein sequence ID" value="PZD70977.1"/>
    <property type="molecule type" value="Genomic_DNA"/>
</dbReference>
<gene>
    <name evidence="4" type="primary">hspA_2</name>
    <name evidence="4" type="ORF">C1752_08644</name>
</gene>
<dbReference type="Gene3D" id="2.60.40.790">
    <property type="match status" value="1"/>
</dbReference>
<comment type="similarity">
    <text evidence="1 2">Belongs to the small heat shock protein (HSP20) family.</text>
</comment>
<organism evidence="4 5">
    <name type="scientific">Acaryochloris thomasi RCC1774</name>
    <dbReference type="NCBI Taxonomy" id="1764569"/>
    <lineage>
        <taxon>Bacteria</taxon>
        <taxon>Bacillati</taxon>
        <taxon>Cyanobacteriota</taxon>
        <taxon>Cyanophyceae</taxon>
        <taxon>Acaryochloridales</taxon>
        <taxon>Acaryochloridaceae</taxon>
        <taxon>Acaryochloris</taxon>
        <taxon>Acaryochloris thomasi</taxon>
    </lineage>
</organism>
<sequence>MAIVRFQPYREMEDIQRQMNRLFEDMITPTNRQDGVDLAFTPAAEFDETDDAYQLKLEVPGLEPDDINIEATAEAISISGERQSETKAQRQTRSEFRYGKFQRILPLPGRIKHQDVAADYKNGVLKLTLPKADEEKNRVVKVSLNHS</sequence>
<dbReference type="PROSITE" id="PS01031">
    <property type="entry name" value="SHSP"/>
    <property type="match status" value="1"/>
</dbReference>
<dbReference type="Pfam" id="PF00011">
    <property type="entry name" value="HSP20"/>
    <property type="match status" value="1"/>
</dbReference>
<dbReference type="InterPro" id="IPR031107">
    <property type="entry name" value="Small_HSP"/>
</dbReference>
<accession>A0A2W1JPZ5</accession>
<evidence type="ECO:0000256" key="1">
    <source>
        <dbReference type="PROSITE-ProRule" id="PRU00285"/>
    </source>
</evidence>
<dbReference type="InterPro" id="IPR008978">
    <property type="entry name" value="HSP20-like_chaperone"/>
</dbReference>
<dbReference type="PANTHER" id="PTHR11527">
    <property type="entry name" value="HEAT-SHOCK PROTEIN 20 FAMILY MEMBER"/>
    <property type="match status" value="1"/>
</dbReference>
<protein>
    <submittedName>
        <fullName evidence="4">Spore protein SP21</fullName>
    </submittedName>
</protein>
<dbReference type="CDD" id="cd06464">
    <property type="entry name" value="ACD_sHsps-like"/>
    <property type="match status" value="1"/>
</dbReference>
<dbReference type="SUPFAM" id="SSF49764">
    <property type="entry name" value="HSP20-like chaperones"/>
    <property type="match status" value="1"/>
</dbReference>
<dbReference type="Proteomes" id="UP000248857">
    <property type="component" value="Unassembled WGS sequence"/>
</dbReference>
<dbReference type="RefSeq" id="WP_110988514.1">
    <property type="nucleotide sequence ID" value="NZ_CAWNWM010000024.1"/>
</dbReference>
<evidence type="ECO:0000313" key="4">
    <source>
        <dbReference type="EMBL" id="PZD70977.1"/>
    </source>
</evidence>
<name>A0A2W1JPZ5_9CYAN</name>
<dbReference type="AlphaFoldDB" id="A0A2W1JPZ5"/>
<comment type="caution">
    <text evidence="4">The sequence shown here is derived from an EMBL/GenBank/DDBJ whole genome shotgun (WGS) entry which is preliminary data.</text>
</comment>
<proteinExistence type="inferred from homology"/>
<evidence type="ECO:0000256" key="2">
    <source>
        <dbReference type="RuleBase" id="RU003616"/>
    </source>
</evidence>
<keyword evidence="5" id="KW-1185">Reference proteome</keyword>
<dbReference type="InterPro" id="IPR002068">
    <property type="entry name" value="A-crystallin/Hsp20_dom"/>
</dbReference>
<feature type="domain" description="SHSP" evidence="3">
    <location>
        <begin position="34"/>
        <end position="145"/>
    </location>
</feature>
<reference evidence="4 5" key="1">
    <citation type="journal article" date="2018" name="Sci. Rep.">
        <title>A novel species of the marine cyanobacterium Acaryochloris with a unique pigment content and lifestyle.</title>
        <authorList>
            <person name="Partensky F."/>
            <person name="Six C."/>
            <person name="Ratin M."/>
            <person name="Garczarek L."/>
            <person name="Vaulot D."/>
            <person name="Probert I."/>
            <person name="Calteau A."/>
            <person name="Gourvil P."/>
            <person name="Marie D."/>
            <person name="Grebert T."/>
            <person name="Bouchier C."/>
            <person name="Le Panse S."/>
            <person name="Gachenot M."/>
            <person name="Rodriguez F."/>
            <person name="Garrido J.L."/>
        </authorList>
    </citation>
    <scope>NUCLEOTIDE SEQUENCE [LARGE SCALE GENOMIC DNA]</scope>
    <source>
        <strain evidence="4 5">RCC1774</strain>
    </source>
</reference>
<dbReference type="OrthoDB" id="9811615at2"/>